<dbReference type="GO" id="GO:0004674">
    <property type="term" value="F:protein serine/threonine kinase activity"/>
    <property type="evidence" value="ECO:0007669"/>
    <property type="project" value="InterPro"/>
</dbReference>
<dbReference type="STRING" id="670386.D3AWQ1"/>
<dbReference type="GO" id="GO:0071561">
    <property type="term" value="C:nucleus-vacuole junction"/>
    <property type="evidence" value="ECO:0007669"/>
    <property type="project" value="TreeGrafter"/>
</dbReference>
<dbReference type="InterPro" id="IPR045162">
    <property type="entry name" value="Vps15-like"/>
</dbReference>
<reference evidence="1 2" key="1">
    <citation type="journal article" date="2011" name="Genome Res.">
        <title>Phylogeny-wide analysis of social amoeba genomes highlights ancient origins for complex intercellular communication.</title>
        <authorList>
            <person name="Heidel A.J."/>
            <person name="Lawal H.M."/>
            <person name="Felder M."/>
            <person name="Schilde C."/>
            <person name="Helps N.R."/>
            <person name="Tunggal B."/>
            <person name="Rivero F."/>
            <person name="John U."/>
            <person name="Schleicher M."/>
            <person name="Eichinger L."/>
            <person name="Platzer M."/>
            <person name="Noegel A.A."/>
            <person name="Schaap P."/>
            <person name="Gloeckner G."/>
        </authorList>
    </citation>
    <scope>NUCLEOTIDE SEQUENCE [LARGE SCALE GENOMIC DNA]</scope>
    <source>
        <strain evidence="2">ATCC 26659 / Pp 5 / PN500</strain>
    </source>
</reference>
<name>D3AWQ1_HETP5</name>
<dbReference type="PANTHER" id="PTHR17583">
    <property type="entry name" value="PHOSPHOINOSITIDE 3-KINASE REGULATORY SUBUNIT 4"/>
    <property type="match status" value="1"/>
</dbReference>
<dbReference type="PANTHER" id="PTHR17583:SF0">
    <property type="entry name" value="PHOSPHOINOSITIDE 3-KINASE REGULATORY SUBUNIT 4"/>
    <property type="match status" value="1"/>
</dbReference>
<dbReference type="GO" id="GO:0005770">
    <property type="term" value="C:late endosome"/>
    <property type="evidence" value="ECO:0007669"/>
    <property type="project" value="TreeGrafter"/>
</dbReference>
<dbReference type="Proteomes" id="UP000001396">
    <property type="component" value="Unassembled WGS sequence"/>
</dbReference>
<dbReference type="GO" id="GO:0045324">
    <property type="term" value="P:late endosome to vacuole transport"/>
    <property type="evidence" value="ECO:0007669"/>
    <property type="project" value="InterPro"/>
</dbReference>
<dbReference type="GeneID" id="31356062"/>
<organism evidence="1 2">
    <name type="scientific">Heterostelium pallidum (strain ATCC 26659 / Pp 5 / PN500)</name>
    <name type="common">Cellular slime mold</name>
    <name type="synonym">Polysphondylium pallidum</name>
    <dbReference type="NCBI Taxonomy" id="670386"/>
    <lineage>
        <taxon>Eukaryota</taxon>
        <taxon>Amoebozoa</taxon>
        <taxon>Evosea</taxon>
        <taxon>Eumycetozoa</taxon>
        <taxon>Dictyostelia</taxon>
        <taxon>Acytosteliales</taxon>
        <taxon>Acytosteliaceae</taxon>
        <taxon>Heterostelium</taxon>
    </lineage>
</organism>
<evidence type="ECO:0000313" key="2">
    <source>
        <dbReference type="Proteomes" id="UP000001396"/>
    </source>
</evidence>
<proteinExistence type="predicted"/>
<dbReference type="InParanoid" id="D3AWQ1"/>
<protein>
    <recommendedName>
        <fullName evidence="3">Protein kinase domain-containing protein</fullName>
    </recommendedName>
</protein>
<comment type="caution">
    <text evidence="1">The sequence shown here is derived from an EMBL/GenBank/DDBJ whole genome shotgun (WGS) entry which is preliminary data.</text>
</comment>
<dbReference type="GO" id="GO:0034272">
    <property type="term" value="C:phosphatidylinositol 3-kinase complex, class III, type II"/>
    <property type="evidence" value="ECO:0007669"/>
    <property type="project" value="TreeGrafter"/>
</dbReference>
<dbReference type="GO" id="GO:0034271">
    <property type="term" value="C:phosphatidylinositol 3-kinase complex, class III, type I"/>
    <property type="evidence" value="ECO:0007669"/>
    <property type="project" value="TreeGrafter"/>
</dbReference>
<dbReference type="GO" id="GO:0016236">
    <property type="term" value="P:macroautophagy"/>
    <property type="evidence" value="ECO:0007669"/>
    <property type="project" value="InterPro"/>
</dbReference>
<sequence>MGNTVGAPIVSDYLEDEIGPIVSQQSMGNSRFLKTLKAIHDTEGYVVVKIYKKRNARESLERYKVQLDGM</sequence>
<evidence type="ECO:0008006" key="3">
    <source>
        <dbReference type="Google" id="ProtNLM"/>
    </source>
</evidence>
<dbReference type="GO" id="GO:0006623">
    <property type="term" value="P:protein targeting to vacuole"/>
    <property type="evidence" value="ECO:0007669"/>
    <property type="project" value="TreeGrafter"/>
</dbReference>
<accession>D3AWQ1</accession>
<keyword evidence="2" id="KW-1185">Reference proteome</keyword>
<gene>
    <name evidence="1" type="ORF">PPL_00529</name>
</gene>
<dbReference type="AlphaFoldDB" id="D3AWQ1"/>
<dbReference type="EMBL" id="ADBJ01000002">
    <property type="protein sequence ID" value="EFA86724.1"/>
    <property type="molecule type" value="Genomic_DNA"/>
</dbReference>
<dbReference type="RefSeq" id="XP_020438828.1">
    <property type="nucleotide sequence ID" value="XM_020571554.1"/>
</dbReference>
<evidence type="ECO:0000313" key="1">
    <source>
        <dbReference type="EMBL" id="EFA86724.1"/>
    </source>
</evidence>